<keyword evidence="1" id="KW-0472">Membrane</keyword>
<gene>
    <name evidence="2" type="ORF">NITUZ_30167</name>
</gene>
<keyword evidence="1" id="KW-0812">Transmembrane</keyword>
<accession>V6ASG0</accession>
<evidence type="ECO:0000313" key="3">
    <source>
        <dbReference type="Proteomes" id="UP000018159"/>
    </source>
</evidence>
<evidence type="ECO:0000313" key="2">
    <source>
        <dbReference type="EMBL" id="CDI05475.1"/>
    </source>
</evidence>
<feature type="transmembrane region" description="Helical" evidence="1">
    <location>
        <begin position="36"/>
        <end position="54"/>
    </location>
</feature>
<feature type="transmembrane region" description="Helical" evidence="1">
    <location>
        <begin position="12"/>
        <end position="30"/>
    </location>
</feature>
<evidence type="ECO:0000256" key="1">
    <source>
        <dbReference type="SAM" id="Phobius"/>
    </source>
</evidence>
<organism evidence="2 3">
    <name type="scientific">Candidatus Nitrosotenuis uzonensis</name>
    <dbReference type="NCBI Taxonomy" id="1407055"/>
    <lineage>
        <taxon>Archaea</taxon>
        <taxon>Nitrososphaerota</taxon>
        <taxon>Candidatus Nitrosotenuis</taxon>
    </lineage>
</organism>
<proteinExistence type="predicted"/>
<dbReference type="Proteomes" id="UP000018159">
    <property type="component" value="Unassembled WGS sequence"/>
</dbReference>
<feature type="transmembrane region" description="Helical" evidence="1">
    <location>
        <begin position="167"/>
        <end position="189"/>
    </location>
</feature>
<name>V6ASG0_9ARCH</name>
<keyword evidence="1" id="KW-1133">Transmembrane helix</keyword>
<sequence length="199" mass="22776">MLDISDLKEKMILLGITAVVFLPLRLLASHYLFDHWLGNLGIATLISVTLIVLIKKEKLGRLGIIFKKQITKTLWSRSAKIIVCTLVIFMVYFGTTILLVDRGNTIYYEDKLILSDAIAQKDVDRVTLEGLSGPAIAHEVPLLAYFHYMEYIFSISYAMLNDATSGWLVNLHLIMFMEQVEILGLLWFFKRYFRPAIIS</sequence>
<protein>
    <submittedName>
        <fullName evidence="2">Uncharacterized protein</fullName>
    </submittedName>
</protein>
<dbReference type="AlphaFoldDB" id="V6ASG0"/>
<dbReference type="STRING" id="1407055.NITUZ_30167"/>
<dbReference type="EMBL" id="CBTY010000008">
    <property type="protein sequence ID" value="CDI05475.1"/>
    <property type="molecule type" value="Genomic_DNA"/>
</dbReference>
<reference evidence="2 3" key="1">
    <citation type="journal article" date="2013" name="PLoS ONE">
        <title>Enrichment and Genome Sequence of the Group I.1a Ammonia-Oxidizing Archaeon ?Ca. Nitrosotenuis uzonensis? Representing a Clade Globally.</title>
        <authorList>
            <person name="Lebedeva E.V."/>
            <person name="Hatzenpichler R."/>
            <person name="Pelletier E."/>
            <person name="Schuster N."/>
            <person name="Hauzmayer S."/>
            <person name="Bulaev A."/>
            <person name="Grigor'eva N.V."/>
            <person name="Galushko A."/>
            <person name="Schmid M."/>
            <person name="Palatinszky M."/>
            <person name="Le Paslier D."/>
            <person name="Daims H."/>
            <person name="Wagner M."/>
        </authorList>
    </citation>
    <scope>NUCLEOTIDE SEQUENCE [LARGE SCALE GENOMIC DNA]</scope>
    <source>
        <strain evidence="2 3">N4</strain>
    </source>
</reference>
<feature type="transmembrane region" description="Helical" evidence="1">
    <location>
        <begin position="74"/>
        <end position="100"/>
    </location>
</feature>
<dbReference type="RefSeq" id="WP_048195276.1">
    <property type="nucleotide sequence ID" value="NZ_CBTY010000008.1"/>
</dbReference>
<dbReference type="OrthoDB" id="11914at2157"/>
<comment type="caution">
    <text evidence="2">The sequence shown here is derived from an EMBL/GenBank/DDBJ whole genome shotgun (WGS) entry which is preliminary data.</text>
</comment>
<keyword evidence="3" id="KW-1185">Reference proteome</keyword>